<evidence type="ECO:0000313" key="1">
    <source>
        <dbReference type="EMBL" id="PHJ24930.1"/>
    </source>
</evidence>
<sequence length="37" mass="3889">TARQPCFLLAAPSCHRALVPPAVSEGPSILLEVSFPL</sequence>
<keyword evidence="2" id="KW-1185">Reference proteome</keyword>
<proteinExistence type="predicted"/>
<dbReference type="AlphaFoldDB" id="A0A2C6KY99"/>
<dbReference type="GeneID" id="94424611"/>
<reference evidence="1 2" key="1">
    <citation type="journal article" date="2017" name="Int. J. Parasitol.">
        <title>The genome of the protozoan parasite Cystoisospora suis and a reverse vaccinology approach to identify vaccine candidates.</title>
        <authorList>
            <person name="Palmieri N."/>
            <person name="Shrestha A."/>
            <person name="Ruttkowski B."/>
            <person name="Beck T."/>
            <person name="Vogl C."/>
            <person name="Tomley F."/>
            <person name="Blake D.P."/>
            <person name="Joachim A."/>
        </authorList>
    </citation>
    <scope>NUCLEOTIDE SEQUENCE [LARGE SCALE GENOMIC DNA]</scope>
    <source>
        <strain evidence="1 2">Wien I</strain>
    </source>
</reference>
<protein>
    <submittedName>
        <fullName evidence="1">Uncharacterized protein</fullName>
    </submittedName>
</protein>
<gene>
    <name evidence="1" type="ORF">CSUI_001194</name>
</gene>
<feature type="non-terminal residue" evidence="1">
    <location>
        <position position="1"/>
    </location>
</feature>
<accession>A0A2C6KY99</accession>
<dbReference type="RefSeq" id="XP_067926602.1">
    <property type="nucleotide sequence ID" value="XM_068061400.1"/>
</dbReference>
<evidence type="ECO:0000313" key="2">
    <source>
        <dbReference type="Proteomes" id="UP000221165"/>
    </source>
</evidence>
<dbReference type="EMBL" id="MIGC01000477">
    <property type="protein sequence ID" value="PHJ24930.1"/>
    <property type="molecule type" value="Genomic_DNA"/>
</dbReference>
<dbReference type="VEuPathDB" id="ToxoDB:CSUI_001194"/>
<name>A0A2C6KY99_9APIC</name>
<comment type="caution">
    <text evidence="1">The sequence shown here is derived from an EMBL/GenBank/DDBJ whole genome shotgun (WGS) entry which is preliminary data.</text>
</comment>
<dbReference type="Proteomes" id="UP000221165">
    <property type="component" value="Unassembled WGS sequence"/>
</dbReference>
<organism evidence="1 2">
    <name type="scientific">Cystoisospora suis</name>
    <dbReference type="NCBI Taxonomy" id="483139"/>
    <lineage>
        <taxon>Eukaryota</taxon>
        <taxon>Sar</taxon>
        <taxon>Alveolata</taxon>
        <taxon>Apicomplexa</taxon>
        <taxon>Conoidasida</taxon>
        <taxon>Coccidia</taxon>
        <taxon>Eucoccidiorida</taxon>
        <taxon>Eimeriorina</taxon>
        <taxon>Sarcocystidae</taxon>
        <taxon>Cystoisospora</taxon>
    </lineage>
</organism>